<proteinExistence type="predicted"/>
<dbReference type="Gene3D" id="2.20.70.10">
    <property type="match status" value="1"/>
</dbReference>
<dbReference type="OMA" id="HARANNE"/>
<dbReference type="PROSITE" id="PS50020">
    <property type="entry name" value="WW_DOMAIN_2"/>
    <property type="match status" value="1"/>
</dbReference>
<feature type="domain" description="WW" evidence="2">
    <location>
        <begin position="147"/>
        <end position="180"/>
    </location>
</feature>
<comment type="caution">
    <text evidence="3">The sequence shown here is derived from an EMBL/GenBank/DDBJ whole genome shotgun (WGS) entry which is preliminary data.</text>
</comment>
<dbReference type="OrthoDB" id="10688575at2759"/>
<gene>
    <name evidence="3" type="ORF">PIIN_03349</name>
</gene>
<feature type="compositionally biased region" description="Basic residues" evidence="1">
    <location>
        <begin position="777"/>
        <end position="794"/>
    </location>
</feature>
<feature type="compositionally biased region" description="Basic and acidic residues" evidence="1">
    <location>
        <begin position="380"/>
        <end position="403"/>
    </location>
</feature>
<feature type="compositionally biased region" description="Basic and acidic residues" evidence="1">
    <location>
        <begin position="544"/>
        <end position="554"/>
    </location>
</feature>
<dbReference type="SMART" id="SM00456">
    <property type="entry name" value="WW"/>
    <property type="match status" value="1"/>
</dbReference>
<evidence type="ECO:0000313" key="3">
    <source>
        <dbReference type="EMBL" id="CCA69449.1"/>
    </source>
</evidence>
<dbReference type="InterPro" id="IPR001202">
    <property type="entry name" value="WW_dom"/>
</dbReference>
<feature type="region of interest" description="Disordered" evidence="1">
    <location>
        <begin position="1"/>
        <end position="113"/>
    </location>
</feature>
<feature type="compositionally biased region" description="Basic and acidic residues" evidence="1">
    <location>
        <begin position="276"/>
        <end position="303"/>
    </location>
</feature>
<feature type="region of interest" description="Disordered" evidence="1">
    <location>
        <begin position="130"/>
        <end position="794"/>
    </location>
</feature>
<evidence type="ECO:0000259" key="2">
    <source>
        <dbReference type="PROSITE" id="PS50020"/>
    </source>
</evidence>
<name>G4TDR4_SERID</name>
<dbReference type="InParanoid" id="G4TDR4"/>
<dbReference type="InterPro" id="IPR036020">
    <property type="entry name" value="WW_dom_sf"/>
</dbReference>
<dbReference type="EMBL" id="CAFZ01000055">
    <property type="protein sequence ID" value="CCA69449.1"/>
    <property type="molecule type" value="Genomic_DNA"/>
</dbReference>
<feature type="compositionally biased region" description="Basic and acidic residues" evidence="1">
    <location>
        <begin position="237"/>
        <end position="253"/>
    </location>
</feature>
<dbReference type="PROSITE" id="PS01159">
    <property type="entry name" value="WW_DOMAIN_1"/>
    <property type="match status" value="1"/>
</dbReference>
<feature type="compositionally biased region" description="Basic and acidic residues" evidence="1">
    <location>
        <begin position="174"/>
        <end position="204"/>
    </location>
</feature>
<dbReference type="CDD" id="cd00201">
    <property type="entry name" value="WW"/>
    <property type="match status" value="1"/>
</dbReference>
<feature type="compositionally biased region" description="Polar residues" evidence="1">
    <location>
        <begin position="50"/>
        <end position="73"/>
    </location>
</feature>
<keyword evidence="4" id="KW-1185">Reference proteome</keyword>
<feature type="compositionally biased region" description="Basic and acidic residues" evidence="1">
    <location>
        <begin position="639"/>
        <end position="651"/>
    </location>
</feature>
<feature type="compositionally biased region" description="Basic and acidic residues" evidence="1">
    <location>
        <begin position="724"/>
        <end position="735"/>
    </location>
</feature>
<evidence type="ECO:0000256" key="1">
    <source>
        <dbReference type="SAM" id="MobiDB-lite"/>
    </source>
</evidence>
<feature type="compositionally biased region" description="Low complexity" evidence="1">
    <location>
        <begin position="28"/>
        <end position="37"/>
    </location>
</feature>
<organism evidence="3 4">
    <name type="scientific">Serendipita indica (strain DSM 11827)</name>
    <name type="common">Root endophyte fungus</name>
    <name type="synonym">Piriformospora indica</name>
    <dbReference type="NCBI Taxonomy" id="1109443"/>
    <lineage>
        <taxon>Eukaryota</taxon>
        <taxon>Fungi</taxon>
        <taxon>Dikarya</taxon>
        <taxon>Basidiomycota</taxon>
        <taxon>Agaricomycotina</taxon>
        <taxon>Agaricomycetes</taxon>
        <taxon>Sebacinales</taxon>
        <taxon>Serendipitaceae</taxon>
        <taxon>Serendipita</taxon>
    </lineage>
</organism>
<accession>G4TDR4</accession>
<feature type="compositionally biased region" description="Basic residues" evidence="1">
    <location>
        <begin position="205"/>
        <end position="215"/>
    </location>
</feature>
<feature type="compositionally biased region" description="Basic and acidic residues" evidence="1">
    <location>
        <begin position="502"/>
        <end position="529"/>
    </location>
</feature>
<dbReference type="Pfam" id="PF00397">
    <property type="entry name" value="WW"/>
    <property type="match status" value="1"/>
</dbReference>
<dbReference type="AlphaFoldDB" id="G4TDR4"/>
<sequence>MENALEVADWGDDDDLPQATEESTAGGADADALSLASDDNDLEALKKYHNQTWNDGQQTQEPPASGSASQMLVESQPEPTERAPSPKDPPVTQKPQKIEELPLHPTLPPKPVATVFTSMPVLTVSAEAMAPPRAHARANNEGREPGRVLPEGWEERKSSKGETYYCEIRSGKTQWEHPAKSMRSSRRDSRERESKRGGREDAPRRSRSRERRSTRRSTSPRPQGNYRARSPPGDPYRPMRDRSPRGDFSRAPKDQPLSSRRPSSRERPPSPRSSRRPGDSRARSPGDPRDRNDREAHRERRPEPQSSRHRPPSPRARSLERYDRGGPRMGNGRTGMVIDSSDPPPPQGTRRPRSPDRQETGDVKRRRLDLPPTTPGSDNYRPDPQRSTRMDIDDTGRRDDSRRLTSNRNEPSRRERSPPVQSLRHRDDQIRVEIRHEVTPARSQAPSSVIDPPPTNAPIRSRAPLPPQDQVMRDQMRHGRPPQGSDGNNNSNRAERAPIAPKADRSRGSGVHRQETDDRPPPRSEHPNTRSDVSSGGGNHRSKERGPESSHNDRFSNGGPPAGESSRGRGRHFATSGSNNIPIMHPKGNFGMGRGETGGQANVTNNNEKVAPLVSEPSQNTSDDKGRTRTSRFGPSAPNRDEAPRDKDRSLGENMVQIAIDVTTSKPTLPDALVQRDPPPHLDTGVAPLARQTLRIEAIGPPADGGPSELPYDTPAIPSMEPLRISDEPVDDSHGMVDSASPQENEGDSMGGQRKGSLLARLGPGSGGDNEVDAHSASRKKSGRAKRPGRGGRR</sequence>
<dbReference type="Proteomes" id="UP000007148">
    <property type="component" value="Unassembled WGS sequence"/>
</dbReference>
<feature type="compositionally biased region" description="Basic and acidic residues" evidence="1">
    <location>
        <begin position="353"/>
        <end position="363"/>
    </location>
</feature>
<dbReference type="SUPFAM" id="SSF51045">
    <property type="entry name" value="WW domain"/>
    <property type="match status" value="1"/>
</dbReference>
<reference evidence="3 4" key="1">
    <citation type="journal article" date="2011" name="PLoS Pathog.">
        <title>Endophytic Life Strategies Decoded by Genome and Transcriptome Analyses of the Mutualistic Root Symbiont Piriformospora indica.</title>
        <authorList>
            <person name="Zuccaro A."/>
            <person name="Lahrmann U."/>
            <person name="Guldener U."/>
            <person name="Langen G."/>
            <person name="Pfiffi S."/>
            <person name="Biedenkopf D."/>
            <person name="Wong P."/>
            <person name="Samans B."/>
            <person name="Grimm C."/>
            <person name="Basiewicz M."/>
            <person name="Murat C."/>
            <person name="Martin F."/>
            <person name="Kogel K.H."/>
        </authorList>
    </citation>
    <scope>NUCLEOTIDE SEQUENCE [LARGE SCALE GENOMIC DNA]</scope>
    <source>
        <strain evidence="3 4">DSM 11827</strain>
    </source>
</reference>
<feature type="compositionally biased region" description="Basic and acidic residues" evidence="1">
    <location>
        <begin position="317"/>
        <end position="326"/>
    </location>
</feature>
<feature type="compositionally biased region" description="Basic and acidic residues" evidence="1">
    <location>
        <begin position="424"/>
        <end position="439"/>
    </location>
</feature>
<protein>
    <recommendedName>
        <fullName evidence="2">WW domain-containing protein</fullName>
    </recommendedName>
</protein>
<dbReference type="HOGENOM" id="CLU_353770_0_0_1"/>
<evidence type="ECO:0000313" key="4">
    <source>
        <dbReference type="Proteomes" id="UP000007148"/>
    </source>
</evidence>
<feature type="compositionally biased region" description="Polar residues" evidence="1">
    <location>
        <begin position="599"/>
        <end position="608"/>
    </location>
</feature>